<dbReference type="RefSeq" id="WP_262685467.1">
    <property type="nucleotide sequence ID" value="NZ_JAOQIO010000084.1"/>
</dbReference>
<reference evidence="2 3" key="1">
    <citation type="submission" date="2022-09" db="EMBL/GenBank/DDBJ databases">
        <authorList>
            <person name="Han X.L."/>
            <person name="Wang Q."/>
            <person name="Lu T."/>
        </authorList>
    </citation>
    <scope>NUCLEOTIDE SEQUENCE [LARGE SCALE GENOMIC DNA]</scope>
    <source>
        <strain evidence="2 3">WQ 127069</strain>
    </source>
</reference>
<dbReference type="Gene3D" id="3.40.30.10">
    <property type="entry name" value="Glutaredoxin"/>
    <property type="match status" value="1"/>
</dbReference>
<proteinExistence type="predicted"/>
<dbReference type="InterPro" id="IPR036249">
    <property type="entry name" value="Thioredoxin-like_sf"/>
</dbReference>
<evidence type="ECO:0000313" key="2">
    <source>
        <dbReference type="EMBL" id="MCU6794295.1"/>
    </source>
</evidence>
<sequence>MSAQPKIVLWSKQECPYCDQVRNYLKANQYEYESIDVEGHDILRDVLEAKYNIRRIPVTEIGGDGQYQAVFGADLTRLAEVLEASKSSSS</sequence>
<accession>A0ABT2UI22</accession>
<dbReference type="InterPro" id="IPR002109">
    <property type="entry name" value="Glutaredoxin"/>
</dbReference>
<dbReference type="Pfam" id="PF00462">
    <property type="entry name" value="Glutaredoxin"/>
    <property type="match status" value="1"/>
</dbReference>
<dbReference type="EMBL" id="JAOQIO010000084">
    <property type="protein sequence ID" value="MCU6794295.1"/>
    <property type="molecule type" value="Genomic_DNA"/>
</dbReference>
<dbReference type="CDD" id="cd02976">
    <property type="entry name" value="NrdH"/>
    <property type="match status" value="1"/>
</dbReference>
<dbReference type="SUPFAM" id="SSF52833">
    <property type="entry name" value="Thioredoxin-like"/>
    <property type="match status" value="1"/>
</dbReference>
<name>A0ABT2UI22_9BACL</name>
<dbReference type="Proteomes" id="UP001652445">
    <property type="component" value="Unassembled WGS sequence"/>
</dbReference>
<dbReference type="PROSITE" id="PS51354">
    <property type="entry name" value="GLUTAREDOXIN_2"/>
    <property type="match status" value="1"/>
</dbReference>
<organism evidence="2 3">
    <name type="scientific">Paenibacillus baimaensis</name>
    <dbReference type="NCBI Taxonomy" id="2982185"/>
    <lineage>
        <taxon>Bacteria</taxon>
        <taxon>Bacillati</taxon>
        <taxon>Bacillota</taxon>
        <taxon>Bacilli</taxon>
        <taxon>Bacillales</taxon>
        <taxon>Paenibacillaceae</taxon>
        <taxon>Paenibacillus</taxon>
    </lineage>
</organism>
<comment type="caution">
    <text evidence="2">The sequence shown here is derived from an EMBL/GenBank/DDBJ whole genome shotgun (WGS) entry which is preliminary data.</text>
</comment>
<evidence type="ECO:0000259" key="1">
    <source>
        <dbReference type="Pfam" id="PF00462"/>
    </source>
</evidence>
<keyword evidence="3" id="KW-1185">Reference proteome</keyword>
<feature type="domain" description="Glutaredoxin" evidence="1">
    <location>
        <begin position="7"/>
        <end position="64"/>
    </location>
</feature>
<evidence type="ECO:0000313" key="3">
    <source>
        <dbReference type="Proteomes" id="UP001652445"/>
    </source>
</evidence>
<gene>
    <name evidence="2" type="ORF">OB236_19505</name>
</gene>
<protein>
    <submittedName>
        <fullName evidence="2">Glutaredoxin family protein</fullName>
    </submittedName>
</protein>